<dbReference type="InterPro" id="IPR026870">
    <property type="entry name" value="Zinc_ribbon_dom"/>
</dbReference>
<keyword evidence="5" id="KW-1185">Reference proteome</keyword>
<dbReference type="EMBL" id="JAFIQO010000237">
    <property type="protein sequence ID" value="MBP0058550.1"/>
    <property type="molecule type" value="Genomic_DNA"/>
</dbReference>
<evidence type="ECO:0000256" key="1">
    <source>
        <dbReference type="SAM" id="MobiDB-lite"/>
    </source>
</evidence>
<evidence type="ECO:0000313" key="5">
    <source>
        <dbReference type="Proteomes" id="UP001315001"/>
    </source>
</evidence>
<sequence length="680" mass="81226">MFCINCGKEIPDESMFCPFCGHNIKATEMIEKEENSIMSEDRVREEKINKAFQMYLTNEEINGKNVQLVSNLDLSDEDIRDYFDREFDIHNFEYDEKLLLSYSQNMMKHTGFWLTNYKIFWKYDNSLHSHGCWNLEDIDSVSLSKELGDNWIRLLTRDKKMSDFILTNYIGDAERFKCRLEMFFYDINRKNVNIKRDFEKYLEIACNSVGKNHPNLYRSRFYDDRAVEFIKKVRECLFIPENEKIYLALNVEAEKGMPLTVTDSGIYYIEYTKEGMVIEEIPWEELKTAKIEVPKYYSDVVCINERSILTHLCKAKVLVKILSQIQDILRWKWEDVVYPYINDPDRKLAWLSQRADLWKKYEQKVEQQKNEELIKKNEEALQAKTEAERELQEIREREERKVQREKEREERRKQKAEAKKAAIQKAEEEKLRKEEEKRIIAEIGEEAYKKRREKEELIEKAQKRLEKIEEEERQYAQERAERLKRGEMGEPLIQPQKTEQEDSTNWSLAAYKLKEKVVGKEKLEEEWRRKKEKEEKKAQQEKERRAEEKRLKQKNEGKEKEELRKKAQERLEKIEAEEREYERQQAENLRRRKEGLPEINYEQQREQKAQNAKKGKYSFTLGILSAIGCFIIPIVADILAVLGIIFGVKGIKTSNKRKAQIGIVLCVLVLIWNVVNIALG</sequence>
<reference evidence="4 5" key="1">
    <citation type="submission" date="2021-02" db="EMBL/GenBank/DDBJ databases">
        <title>Lactate utilizing bacteria of the human gut.</title>
        <authorList>
            <person name="Sheridan P.O."/>
        </authorList>
    </citation>
    <scope>NUCLEOTIDE SEQUENCE [LARGE SCALE GENOMIC DNA]</scope>
    <source>
        <strain evidence="4 5">HTF-83D</strain>
    </source>
</reference>
<evidence type="ECO:0000313" key="4">
    <source>
        <dbReference type="EMBL" id="MBP0058550.1"/>
    </source>
</evidence>
<evidence type="ECO:0000256" key="2">
    <source>
        <dbReference type="SAM" id="Phobius"/>
    </source>
</evidence>
<dbReference type="RefSeq" id="WP_209294115.1">
    <property type="nucleotide sequence ID" value="NZ_JAFIQO010000237.1"/>
</dbReference>
<keyword evidence="2" id="KW-1133">Transmembrane helix</keyword>
<dbReference type="Pfam" id="PF13240">
    <property type="entry name" value="Zn_Ribbon_1"/>
    <property type="match status" value="1"/>
</dbReference>
<feature type="region of interest" description="Disordered" evidence="1">
    <location>
        <begin position="525"/>
        <end position="564"/>
    </location>
</feature>
<feature type="transmembrane region" description="Helical" evidence="2">
    <location>
        <begin position="617"/>
        <end position="647"/>
    </location>
</feature>
<dbReference type="Proteomes" id="UP001315001">
    <property type="component" value="Unassembled WGS sequence"/>
</dbReference>
<comment type="caution">
    <text evidence="4">The sequence shown here is derived from an EMBL/GenBank/DDBJ whole genome shotgun (WGS) entry which is preliminary data.</text>
</comment>
<organism evidence="4 5">
    <name type="scientific">Anaerobutyricum soehngenii</name>
    <dbReference type="NCBI Taxonomy" id="105843"/>
    <lineage>
        <taxon>Bacteria</taxon>
        <taxon>Bacillati</taxon>
        <taxon>Bacillota</taxon>
        <taxon>Clostridia</taxon>
        <taxon>Lachnospirales</taxon>
        <taxon>Lachnospiraceae</taxon>
        <taxon>Anaerobutyricum</taxon>
    </lineage>
</organism>
<gene>
    <name evidence="4" type="ORF">JYQ75_14405</name>
</gene>
<proteinExistence type="predicted"/>
<feature type="domain" description="Zinc-ribbon" evidence="3">
    <location>
        <begin position="2"/>
        <end position="22"/>
    </location>
</feature>
<evidence type="ECO:0000259" key="3">
    <source>
        <dbReference type="Pfam" id="PF13240"/>
    </source>
</evidence>
<accession>A0ABS3ZMJ9</accession>
<name>A0ABS3ZMJ9_9FIRM</name>
<feature type="region of interest" description="Disordered" evidence="1">
    <location>
        <begin position="468"/>
        <end position="505"/>
    </location>
</feature>
<keyword evidence="2" id="KW-0472">Membrane</keyword>
<feature type="compositionally biased region" description="Basic and acidic residues" evidence="1">
    <location>
        <begin position="473"/>
        <end position="488"/>
    </location>
</feature>
<protein>
    <submittedName>
        <fullName evidence="4">Zinc-ribbon domain-containing protein</fullName>
    </submittedName>
</protein>
<keyword evidence="2" id="KW-0812">Transmembrane</keyword>
<feature type="transmembrane region" description="Helical" evidence="2">
    <location>
        <begin position="659"/>
        <end position="679"/>
    </location>
</feature>